<name>A0A848IXK9_9BACT</name>
<keyword evidence="2" id="KW-1185">Reference proteome</keyword>
<accession>A0A848IXK9</accession>
<proteinExistence type="predicted"/>
<sequence>MRSIVRNFINRLKVRNKPKYFCIGRNKTGTTSLKKAFKDLGYVVGNQHNAEILIKDFEKGEYDSLIKYCKTAQVFQDIPFSFSGIHEVLDKEFPNSKYILTIRDSADQWYNSLVKFHSKKFGDGKLPTYNDLINSNYVWKGWIWECNQLNYKSPKEDPYNEKILKEHYEKHNQMIIEYFKNRPNDLLIINLSDNNAYSKFIKFIKVKTDFDNFPWENKT</sequence>
<dbReference type="PANTHER" id="PTHR36978">
    <property type="entry name" value="P-LOOP CONTAINING NUCLEOTIDE TRIPHOSPHATE HYDROLASE"/>
    <property type="match status" value="1"/>
</dbReference>
<dbReference type="InterPro" id="IPR027417">
    <property type="entry name" value="P-loop_NTPase"/>
</dbReference>
<evidence type="ECO:0000313" key="2">
    <source>
        <dbReference type="Proteomes" id="UP000559010"/>
    </source>
</evidence>
<evidence type="ECO:0000313" key="1">
    <source>
        <dbReference type="EMBL" id="NMM48051.1"/>
    </source>
</evidence>
<dbReference type="SUPFAM" id="SSF52540">
    <property type="entry name" value="P-loop containing nucleoside triphosphate hydrolases"/>
    <property type="match status" value="1"/>
</dbReference>
<dbReference type="EMBL" id="JABBNU010000003">
    <property type="protein sequence ID" value="NMM48051.1"/>
    <property type="molecule type" value="Genomic_DNA"/>
</dbReference>
<gene>
    <name evidence="1" type="ORF">HH304_06545</name>
</gene>
<dbReference type="AlphaFoldDB" id="A0A848IXK9"/>
<dbReference type="PANTHER" id="PTHR36978:SF4">
    <property type="entry name" value="P-LOOP CONTAINING NUCLEOSIDE TRIPHOSPHATE HYDROLASE PROTEIN"/>
    <property type="match status" value="1"/>
</dbReference>
<dbReference type="InterPro" id="IPR040632">
    <property type="entry name" value="Sulfotransfer_4"/>
</dbReference>
<protein>
    <recommendedName>
        <fullName evidence="3">Sulfotransferase family protein</fullName>
    </recommendedName>
</protein>
<dbReference type="Proteomes" id="UP000559010">
    <property type="component" value="Unassembled WGS sequence"/>
</dbReference>
<reference evidence="1 2" key="1">
    <citation type="submission" date="2020-04" db="EMBL/GenBank/DDBJ databases">
        <title>Flammeovirgaceae bacterium KN852 isolated from deep sea.</title>
        <authorList>
            <person name="Zhang D.-C."/>
        </authorList>
    </citation>
    <scope>NUCLEOTIDE SEQUENCE [LARGE SCALE GENOMIC DNA]</scope>
    <source>
        <strain evidence="1 2">KN852</strain>
    </source>
</reference>
<dbReference type="Pfam" id="PF17784">
    <property type="entry name" value="Sulfotransfer_4"/>
    <property type="match status" value="1"/>
</dbReference>
<dbReference type="Gene3D" id="3.40.50.300">
    <property type="entry name" value="P-loop containing nucleotide triphosphate hydrolases"/>
    <property type="match status" value="1"/>
</dbReference>
<dbReference type="RefSeq" id="WP_169679225.1">
    <property type="nucleotide sequence ID" value="NZ_JABBNU010000003.1"/>
</dbReference>
<organism evidence="1 2">
    <name type="scientific">Marinigracilibium pacificum</name>
    <dbReference type="NCBI Taxonomy" id="2729599"/>
    <lineage>
        <taxon>Bacteria</taxon>
        <taxon>Pseudomonadati</taxon>
        <taxon>Bacteroidota</taxon>
        <taxon>Cytophagia</taxon>
        <taxon>Cytophagales</taxon>
        <taxon>Flammeovirgaceae</taxon>
        <taxon>Marinigracilibium</taxon>
    </lineage>
</organism>
<comment type="caution">
    <text evidence="1">The sequence shown here is derived from an EMBL/GenBank/DDBJ whole genome shotgun (WGS) entry which is preliminary data.</text>
</comment>
<evidence type="ECO:0008006" key="3">
    <source>
        <dbReference type="Google" id="ProtNLM"/>
    </source>
</evidence>